<comment type="caution">
    <text evidence="3">The sequence shown here is derived from an EMBL/GenBank/DDBJ whole genome shotgun (WGS) entry which is preliminary data.</text>
</comment>
<dbReference type="EMBL" id="RBKT01000001">
    <property type="protein sequence ID" value="RKR87273.1"/>
    <property type="molecule type" value="Genomic_DNA"/>
</dbReference>
<keyword evidence="4" id="KW-1185">Reference proteome</keyword>
<keyword evidence="1" id="KW-1133">Transmembrane helix</keyword>
<keyword evidence="1" id="KW-0472">Membrane</keyword>
<proteinExistence type="predicted"/>
<accession>A0A495JEL5</accession>
<dbReference type="InterPro" id="IPR025508">
    <property type="entry name" value="DUF4395"/>
</dbReference>
<dbReference type="OrthoDB" id="345402at2"/>
<dbReference type="PIRSF" id="PIRSF030042">
    <property type="entry name" value="UCP030042"/>
    <property type="match status" value="1"/>
</dbReference>
<reference evidence="3 4" key="1">
    <citation type="submission" date="2018-10" db="EMBL/GenBank/DDBJ databases">
        <title>Sequencing the genomes of 1000 actinobacteria strains.</title>
        <authorList>
            <person name="Klenk H.-P."/>
        </authorList>
    </citation>
    <scope>NUCLEOTIDE SEQUENCE [LARGE SCALE GENOMIC DNA]</scope>
    <source>
        <strain evidence="3 4">DSM 45175</strain>
    </source>
</reference>
<evidence type="ECO:0000313" key="3">
    <source>
        <dbReference type="EMBL" id="RKR87273.1"/>
    </source>
</evidence>
<gene>
    <name evidence="3" type="ORF">BDK92_1548</name>
</gene>
<evidence type="ECO:0000259" key="2">
    <source>
        <dbReference type="Pfam" id="PF14340"/>
    </source>
</evidence>
<feature type="transmembrane region" description="Helical" evidence="1">
    <location>
        <begin position="76"/>
        <end position="95"/>
    </location>
</feature>
<name>A0A495JEL5_9ACTN</name>
<dbReference type="Pfam" id="PF14340">
    <property type="entry name" value="DUF4395"/>
    <property type="match status" value="1"/>
</dbReference>
<evidence type="ECO:0000313" key="4">
    <source>
        <dbReference type="Proteomes" id="UP000277671"/>
    </source>
</evidence>
<organism evidence="3 4">
    <name type="scientific">Micromonospora pisi</name>
    <dbReference type="NCBI Taxonomy" id="589240"/>
    <lineage>
        <taxon>Bacteria</taxon>
        <taxon>Bacillati</taxon>
        <taxon>Actinomycetota</taxon>
        <taxon>Actinomycetes</taxon>
        <taxon>Micromonosporales</taxon>
        <taxon>Micromonosporaceae</taxon>
        <taxon>Micromonospora</taxon>
    </lineage>
</organism>
<evidence type="ECO:0000256" key="1">
    <source>
        <dbReference type="SAM" id="Phobius"/>
    </source>
</evidence>
<dbReference type="InterPro" id="IPR016942">
    <property type="entry name" value="UCP030042"/>
</dbReference>
<dbReference type="Proteomes" id="UP000277671">
    <property type="component" value="Unassembled WGS sequence"/>
</dbReference>
<feature type="transmembrane region" description="Helical" evidence="1">
    <location>
        <begin position="101"/>
        <end position="127"/>
    </location>
</feature>
<protein>
    <submittedName>
        <fullName evidence="3">Uncharacterized protein DUF4395</fullName>
    </submittedName>
</protein>
<keyword evidence="1" id="KW-0812">Transmembrane</keyword>
<feature type="domain" description="DUF4395" evidence="2">
    <location>
        <begin position="4"/>
        <end position="131"/>
    </location>
</feature>
<sequence>MLLDPRGPRFAAAVTTVVLIVVLFTGSGWLALAQAVVFGITAVSPRRGPYGLLFRAVVAGRLRPPTELEPVAPVRFAQLVGLVFTLVAAAGYLSGGSGVGLVATALALAAAFLNAAFGLCLGCEAYLAFRRFGGRVIPARVPVDGS</sequence>
<feature type="transmembrane region" description="Helical" evidence="1">
    <location>
        <begin position="12"/>
        <end position="40"/>
    </location>
</feature>
<dbReference type="AlphaFoldDB" id="A0A495JEL5"/>
<dbReference type="RefSeq" id="WP_121155901.1">
    <property type="nucleotide sequence ID" value="NZ_RBKT01000001.1"/>
</dbReference>